<dbReference type="KEGG" id="cne:CNG04505"/>
<evidence type="ECO:0000313" key="3">
    <source>
        <dbReference type="Proteomes" id="UP000002149"/>
    </source>
</evidence>
<evidence type="ECO:0000313" key="2">
    <source>
        <dbReference type="EMBL" id="ALO69321.1"/>
    </source>
</evidence>
<reference evidence="2 3" key="1">
    <citation type="journal article" date="2005" name="Science">
        <title>The genome of the basidiomycetous yeast and human pathogen Cryptococcus neoformans.</title>
        <authorList>
            <person name="Loftus B.J."/>
            <person name="Fung E."/>
            <person name="Roncaglia P."/>
            <person name="Rowley D."/>
            <person name="Amedeo P."/>
            <person name="Bruno D."/>
            <person name="Vamathevan J."/>
            <person name="Miranda M."/>
            <person name="Anderson I.J."/>
            <person name="Fraser J.A."/>
            <person name="Allen J.E."/>
            <person name="Bosdet I.E."/>
            <person name="Brent M.R."/>
            <person name="Chiu R."/>
            <person name="Doering T.L."/>
            <person name="Donlin M.J."/>
            <person name="D'Souza C.A."/>
            <person name="Fox D.S."/>
            <person name="Grinberg V."/>
            <person name="Fu J."/>
            <person name="Fukushima M."/>
            <person name="Haas B.J."/>
            <person name="Huang J.C."/>
            <person name="Janbon G."/>
            <person name="Jones S.J."/>
            <person name="Koo H.L."/>
            <person name="Krzywinski M.I."/>
            <person name="Kwon-Chung J.K."/>
            <person name="Lengeler K.B."/>
            <person name="Maiti R."/>
            <person name="Marra M.A."/>
            <person name="Marra R.E."/>
            <person name="Mathewson C.A."/>
            <person name="Mitchell T.G."/>
            <person name="Pertea M."/>
            <person name="Riggs F.R."/>
            <person name="Salzberg S.L."/>
            <person name="Schein J.E."/>
            <person name="Shvartsbeyn A."/>
            <person name="Shin H."/>
            <person name="Shumway M."/>
            <person name="Specht C.A."/>
            <person name="Suh B.B."/>
            <person name="Tenney A."/>
            <person name="Utterback T.R."/>
            <person name="Wickes B.L."/>
            <person name="Wortman J.R."/>
            <person name="Wye N.H."/>
            <person name="Kronstad J.W."/>
            <person name="Lodge J.K."/>
            <person name="Heitman J."/>
            <person name="Davis R.W."/>
            <person name="Fraser C.M."/>
            <person name="Hyman R.W."/>
        </authorList>
    </citation>
    <scope>NUCLEOTIDE SEQUENCE [LARGE SCALE GENOMIC DNA]</scope>
    <source>
        <strain evidence="3">JEC21 / ATCC MYA-565</strain>
    </source>
</reference>
<keyword evidence="3" id="KW-1185">Reference proteome</keyword>
<dbReference type="AlphaFoldDB" id="A0A0S2M5R6"/>
<feature type="region of interest" description="Disordered" evidence="1">
    <location>
        <begin position="132"/>
        <end position="153"/>
    </location>
</feature>
<dbReference type="InParanoid" id="A0A0S2M5R6"/>
<dbReference type="RefSeq" id="XP_024514579.1">
    <property type="nucleotide sequence ID" value="XM_024658661.1"/>
</dbReference>
<organism evidence="2 3">
    <name type="scientific">Cryptococcus deneoformans (strain JEC21 / ATCC MYA-565)</name>
    <name type="common">Cryptococcus neoformans var. neoformans serotype D</name>
    <dbReference type="NCBI Taxonomy" id="214684"/>
    <lineage>
        <taxon>Eukaryota</taxon>
        <taxon>Fungi</taxon>
        <taxon>Dikarya</taxon>
        <taxon>Basidiomycota</taxon>
        <taxon>Agaricomycotina</taxon>
        <taxon>Tremellomycetes</taxon>
        <taxon>Tremellales</taxon>
        <taxon>Cryptococcaceae</taxon>
        <taxon>Cryptococcus</taxon>
        <taxon>Cryptococcus neoformans species complex</taxon>
    </lineage>
</organism>
<sequence length="218" mass="24570">MSEQNNGIAPPLILTIINFCTSAVRRPPLVCQITESVVVQLSFGSFVFPPIPQFIFALPLCLTFLEALKFPKYSNNQYHNSHSSYVSQVHSIAPTSNNNCMPHQSSILCLSQRSPHTITKCHDVMQDSHSAASLTGQRDIIPPPRPRSNQTNLHLRRPRSIARFLQNQPRHLSACLFFRFAWSALSSSSPTLGQCSFPPPVRQLRPRHELAITFSRER</sequence>
<dbReference type="PaxDb" id="214684-A0A0S2M5R6"/>
<dbReference type="GeneID" id="36392968"/>
<protein>
    <submittedName>
        <fullName evidence="2">Uncharacterized protein</fullName>
    </submittedName>
</protein>
<evidence type="ECO:0000256" key="1">
    <source>
        <dbReference type="SAM" id="MobiDB-lite"/>
    </source>
</evidence>
<dbReference type="EMBL" id="AE017347">
    <property type="protein sequence ID" value="ALO69321.1"/>
    <property type="molecule type" value="Genomic_DNA"/>
</dbReference>
<dbReference type="VEuPathDB" id="FungiDB:CNG04505"/>
<proteinExistence type="predicted"/>
<name>A0A0S2M5R6_CRYD1</name>
<dbReference type="Proteomes" id="UP000002149">
    <property type="component" value="Chromosome 7"/>
</dbReference>
<accession>A0A0S2M5R6</accession>
<gene>
    <name evidence="2" type="ordered locus">CNG04505</name>
</gene>